<evidence type="ECO:0000256" key="1">
    <source>
        <dbReference type="SAM" id="Phobius"/>
    </source>
</evidence>
<name>A0A927HFP7_9RHOB</name>
<feature type="transmembrane region" description="Helical" evidence="1">
    <location>
        <begin position="87"/>
        <end position="109"/>
    </location>
</feature>
<keyword evidence="1" id="KW-1133">Transmembrane helix</keyword>
<feature type="transmembrane region" description="Helical" evidence="1">
    <location>
        <begin position="57"/>
        <end position="81"/>
    </location>
</feature>
<feature type="transmembrane region" description="Helical" evidence="1">
    <location>
        <begin position="144"/>
        <end position="164"/>
    </location>
</feature>
<proteinExistence type="predicted"/>
<sequence>MNTSVMVWGMMGTGLASALVSGVFLSFSDFTMRSLRMADPAAGSQAMQILNREIFRSLFMVLLIGLVPVAAGIGIAVSIWTPVAGTALMLLGSVFYVFGVFGVTVLGNVPKNERLAAMPDGGVAAQAYWPDYVRTWVRWNHVRTLFSGLTAGCFVSAALLIAQAG</sequence>
<dbReference type="InterPro" id="IPR013901">
    <property type="entry name" value="Anthrone_oxy"/>
</dbReference>
<protein>
    <submittedName>
        <fullName evidence="2">DUF1772 domain-containing protein</fullName>
    </submittedName>
</protein>
<dbReference type="RefSeq" id="WP_191077082.1">
    <property type="nucleotide sequence ID" value="NZ_JACTAG010000003.1"/>
</dbReference>
<dbReference type="Pfam" id="PF08592">
    <property type="entry name" value="Anthrone_oxy"/>
    <property type="match status" value="1"/>
</dbReference>
<keyword evidence="1" id="KW-0472">Membrane</keyword>
<reference evidence="2" key="1">
    <citation type="submission" date="2020-08" db="EMBL/GenBank/DDBJ databases">
        <title>Sulfitobacter aestuariivivens sp. nov., isolated from a tidal flat.</title>
        <authorList>
            <person name="Park S."/>
            <person name="Yoon J.-H."/>
        </authorList>
    </citation>
    <scope>NUCLEOTIDE SEQUENCE</scope>
    <source>
        <strain evidence="2">TSTF-M16</strain>
    </source>
</reference>
<keyword evidence="3" id="KW-1185">Reference proteome</keyword>
<gene>
    <name evidence="2" type="ORF">H9Q16_19180</name>
</gene>
<comment type="caution">
    <text evidence="2">The sequence shown here is derived from an EMBL/GenBank/DDBJ whole genome shotgun (WGS) entry which is preliminary data.</text>
</comment>
<organism evidence="2 3">
    <name type="scientific">Sulfitobacter aestuariivivens</name>
    <dbReference type="NCBI Taxonomy" id="2766981"/>
    <lineage>
        <taxon>Bacteria</taxon>
        <taxon>Pseudomonadati</taxon>
        <taxon>Pseudomonadota</taxon>
        <taxon>Alphaproteobacteria</taxon>
        <taxon>Rhodobacterales</taxon>
        <taxon>Roseobacteraceae</taxon>
        <taxon>Sulfitobacter</taxon>
    </lineage>
</organism>
<keyword evidence="1" id="KW-0812">Transmembrane</keyword>
<evidence type="ECO:0000313" key="3">
    <source>
        <dbReference type="Proteomes" id="UP000635142"/>
    </source>
</evidence>
<dbReference type="Proteomes" id="UP000635142">
    <property type="component" value="Unassembled WGS sequence"/>
</dbReference>
<dbReference type="AlphaFoldDB" id="A0A927HFP7"/>
<evidence type="ECO:0000313" key="2">
    <source>
        <dbReference type="EMBL" id="MBD3666067.1"/>
    </source>
</evidence>
<dbReference type="EMBL" id="JACTAG010000003">
    <property type="protein sequence ID" value="MBD3666067.1"/>
    <property type="molecule type" value="Genomic_DNA"/>
</dbReference>
<feature type="transmembrane region" description="Helical" evidence="1">
    <location>
        <begin position="6"/>
        <end position="27"/>
    </location>
</feature>
<accession>A0A927HFP7</accession>